<dbReference type="Proteomes" id="UP000606786">
    <property type="component" value="Unassembled WGS sequence"/>
</dbReference>
<accession>A0A811V3P4</accession>
<evidence type="ECO:0000259" key="1">
    <source>
        <dbReference type="PROSITE" id="PS00022"/>
    </source>
</evidence>
<dbReference type="InterPro" id="IPR000742">
    <property type="entry name" value="EGF"/>
</dbReference>
<dbReference type="EMBL" id="CAJHJT010000034">
    <property type="protein sequence ID" value="CAD7005471.1"/>
    <property type="molecule type" value="Genomic_DNA"/>
</dbReference>
<sequence length="233" mass="26005">MFSFNVCQCTKDFRGDNCQYSIQACNVSQSGFNGSYKCRYDLLEAKCKFSCATVPGIKVQGNLDIEYGCKYNVGQFYPQPLPKCIIVTYIATVGVVGSFERYGVKWSTESERIQAIFDTFTNVRSEWWSSEEVSVPSTIYNLYTEGDVDVMIDRTPKNALCTTWGGINMKPSMAPLSCSHTLINDKVDATFDVTLKACPYGSGYGCAHSLTIYWQEIPYILDNTNGTVSIHAD</sequence>
<protein>
    <submittedName>
        <fullName evidence="2">(Mediterranean fruit fly) hypothetical protein</fullName>
    </submittedName>
</protein>
<reference evidence="2" key="1">
    <citation type="submission" date="2020-11" db="EMBL/GenBank/DDBJ databases">
        <authorList>
            <person name="Whitehead M."/>
        </authorList>
    </citation>
    <scope>NUCLEOTIDE SEQUENCE</scope>
    <source>
        <strain evidence="2">EGII</strain>
    </source>
</reference>
<dbReference type="OrthoDB" id="6262482at2759"/>
<feature type="domain" description="EGF-like" evidence="1">
    <location>
        <begin position="7"/>
        <end position="18"/>
    </location>
</feature>
<comment type="caution">
    <text evidence="2">The sequence shown here is derived from an EMBL/GenBank/DDBJ whole genome shotgun (WGS) entry which is preliminary data.</text>
</comment>
<organism evidence="2 3">
    <name type="scientific">Ceratitis capitata</name>
    <name type="common">Mediterranean fruit fly</name>
    <name type="synonym">Tephritis capitata</name>
    <dbReference type="NCBI Taxonomy" id="7213"/>
    <lineage>
        <taxon>Eukaryota</taxon>
        <taxon>Metazoa</taxon>
        <taxon>Ecdysozoa</taxon>
        <taxon>Arthropoda</taxon>
        <taxon>Hexapoda</taxon>
        <taxon>Insecta</taxon>
        <taxon>Pterygota</taxon>
        <taxon>Neoptera</taxon>
        <taxon>Endopterygota</taxon>
        <taxon>Diptera</taxon>
        <taxon>Brachycera</taxon>
        <taxon>Muscomorpha</taxon>
        <taxon>Tephritoidea</taxon>
        <taxon>Tephritidae</taxon>
        <taxon>Ceratitis</taxon>
        <taxon>Ceratitis</taxon>
    </lineage>
</organism>
<dbReference type="AlphaFoldDB" id="A0A811V3P4"/>
<gene>
    <name evidence="2" type="ORF">CCAP1982_LOCUS13831</name>
</gene>
<dbReference type="PROSITE" id="PS00022">
    <property type="entry name" value="EGF_1"/>
    <property type="match status" value="1"/>
</dbReference>
<proteinExistence type="predicted"/>
<evidence type="ECO:0000313" key="2">
    <source>
        <dbReference type="EMBL" id="CAD7005471.1"/>
    </source>
</evidence>
<name>A0A811V3P4_CERCA</name>
<evidence type="ECO:0000313" key="3">
    <source>
        <dbReference type="Proteomes" id="UP000606786"/>
    </source>
</evidence>
<keyword evidence="3" id="KW-1185">Reference proteome</keyword>